<feature type="region of interest" description="Disordered" evidence="1">
    <location>
        <begin position="215"/>
        <end position="241"/>
    </location>
</feature>
<organism evidence="2 3">
    <name type="scientific">Phytophthora nicotianae (strain INRA-310)</name>
    <name type="common">Phytophthora parasitica</name>
    <dbReference type="NCBI Taxonomy" id="761204"/>
    <lineage>
        <taxon>Eukaryota</taxon>
        <taxon>Sar</taxon>
        <taxon>Stramenopiles</taxon>
        <taxon>Oomycota</taxon>
        <taxon>Peronosporomycetes</taxon>
        <taxon>Peronosporales</taxon>
        <taxon>Peronosporaceae</taxon>
        <taxon>Phytophthora</taxon>
    </lineage>
</organism>
<feature type="compositionally biased region" description="Basic and acidic residues" evidence="1">
    <location>
        <begin position="215"/>
        <end position="226"/>
    </location>
</feature>
<evidence type="ECO:0000256" key="1">
    <source>
        <dbReference type="SAM" id="MobiDB-lite"/>
    </source>
</evidence>
<dbReference type="Proteomes" id="UP000018817">
    <property type="component" value="Unassembled WGS sequence"/>
</dbReference>
<proteinExistence type="predicted"/>
<gene>
    <name evidence="2" type="ORF">PPTG_12795</name>
</gene>
<dbReference type="EMBL" id="KI669594">
    <property type="protein sequence ID" value="ETN06766.1"/>
    <property type="molecule type" value="Genomic_DNA"/>
</dbReference>
<dbReference type="VEuPathDB" id="FungiDB:PPTG_12795"/>
<reference evidence="3" key="1">
    <citation type="submission" date="2011-12" db="EMBL/GenBank/DDBJ databases">
        <authorList>
            <consortium name="The Broad Institute Genome Sequencing Platform"/>
            <person name="Russ C."/>
            <person name="Tyler B."/>
            <person name="Panabieres F."/>
            <person name="Shan W."/>
            <person name="Tripathy S."/>
            <person name="Grunwald N."/>
            <person name="Machado M."/>
            <person name="Young S.K."/>
            <person name="Zeng Q."/>
            <person name="Gargeya S."/>
            <person name="Fitzgerald M."/>
            <person name="Haas B."/>
            <person name="Abouelleil A."/>
            <person name="Alvarado L."/>
            <person name="Arachchi H.M."/>
            <person name="Berlin A."/>
            <person name="Chapman S.B."/>
            <person name="Gearin G."/>
            <person name="Goldberg J."/>
            <person name="Griggs A."/>
            <person name="Gujja S."/>
            <person name="Hansen M."/>
            <person name="Heiman D."/>
            <person name="Howarth C."/>
            <person name="Larimer J."/>
            <person name="Lui A."/>
            <person name="MacDonald P.J.P."/>
            <person name="McCowen C."/>
            <person name="Montmayeur A."/>
            <person name="Murphy C."/>
            <person name="Neiman D."/>
            <person name="Pearson M."/>
            <person name="Priest M."/>
            <person name="Roberts A."/>
            <person name="Saif S."/>
            <person name="Shea T."/>
            <person name="Sisk P."/>
            <person name="Stolte C."/>
            <person name="Sykes S."/>
            <person name="Wortman J."/>
            <person name="Nusbaum C."/>
            <person name="Birren B."/>
        </authorList>
    </citation>
    <scope>NUCLEOTIDE SEQUENCE [LARGE SCALE GENOMIC DNA]</scope>
    <source>
        <strain evidence="3">INRA-310</strain>
    </source>
</reference>
<protein>
    <recommendedName>
        <fullName evidence="4">PiggyBac transposable element-derived protein domain-containing protein</fullName>
    </recommendedName>
</protein>
<reference evidence="2 3" key="2">
    <citation type="submission" date="2013-11" db="EMBL/GenBank/DDBJ databases">
        <title>The Genome Sequence of Phytophthora parasitica INRA-310.</title>
        <authorList>
            <consortium name="The Broad Institute Genomics Platform"/>
            <person name="Russ C."/>
            <person name="Tyler B."/>
            <person name="Panabieres F."/>
            <person name="Shan W."/>
            <person name="Tripathy S."/>
            <person name="Grunwald N."/>
            <person name="Machado M."/>
            <person name="Johnson C.S."/>
            <person name="Arredondo F."/>
            <person name="Hong C."/>
            <person name="Coffey M."/>
            <person name="Young S.K."/>
            <person name="Zeng Q."/>
            <person name="Gargeya S."/>
            <person name="Fitzgerald M."/>
            <person name="Abouelleil A."/>
            <person name="Alvarado L."/>
            <person name="Chapman S.B."/>
            <person name="Gainer-Dewar J."/>
            <person name="Goldberg J."/>
            <person name="Griggs A."/>
            <person name="Gujja S."/>
            <person name="Hansen M."/>
            <person name="Howarth C."/>
            <person name="Imamovic A."/>
            <person name="Ireland A."/>
            <person name="Larimer J."/>
            <person name="McCowan C."/>
            <person name="Murphy C."/>
            <person name="Pearson M."/>
            <person name="Poon T.W."/>
            <person name="Priest M."/>
            <person name="Roberts A."/>
            <person name="Saif S."/>
            <person name="Shea T."/>
            <person name="Sykes S."/>
            <person name="Wortman J."/>
            <person name="Nusbaum C."/>
            <person name="Birren B."/>
        </authorList>
    </citation>
    <scope>NUCLEOTIDE SEQUENCE [LARGE SCALE GENOMIC DNA]</scope>
    <source>
        <strain evidence="2 3">INRA-310</strain>
    </source>
</reference>
<dbReference type="AlphaFoldDB" id="W2Q1M4"/>
<evidence type="ECO:0000313" key="3">
    <source>
        <dbReference type="Proteomes" id="UP000018817"/>
    </source>
</evidence>
<accession>W2Q1M4</accession>
<dbReference type="GeneID" id="20182216"/>
<evidence type="ECO:0000313" key="2">
    <source>
        <dbReference type="EMBL" id="ETN06766.1"/>
    </source>
</evidence>
<dbReference type="OrthoDB" id="121297at2759"/>
<sequence>MTGVLFGAHAVIMSRLVLRDSNSVDSFVSVQHGIQSRLATNSRSTETAAVQYSEVHLAPQYYKQLFLCIVDMAIVKGYIVHCITLKKRGVSPPTHADHLRSMHNQLLSLQPINFERHMNTEDLVSVPIPRRAHVLVNTDEFYSSGKQHKRPQYLCKVRSAFADKNAKSYESSYFCQECSAAFGGRVPLCDSIRRKEEGNTHTHLLRDLTRGLERRQSDSSWTEKEGQIPQTKRERRRLSLV</sequence>
<evidence type="ECO:0008006" key="4">
    <source>
        <dbReference type="Google" id="ProtNLM"/>
    </source>
</evidence>
<name>W2Q1M4_PHYN3</name>
<dbReference type="RefSeq" id="XP_008907734.1">
    <property type="nucleotide sequence ID" value="XM_008909486.1"/>
</dbReference>